<comment type="caution">
    <text evidence="3">The sequence shown here is derived from an EMBL/GenBank/DDBJ whole genome shotgun (WGS) entry which is preliminary data.</text>
</comment>
<evidence type="ECO:0000313" key="4">
    <source>
        <dbReference type="Proteomes" id="UP001589894"/>
    </source>
</evidence>
<dbReference type="InterPro" id="IPR033434">
    <property type="entry name" value="MucB/RseB_N"/>
</dbReference>
<evidence type="ECO:0000259" key="2">
    <source>
        <dbReference type="Pfam" id="PF03888"/>
    </source>
</evidence>
<gene>
    <name evidence="3" type="ORF">ACFFHU_04790</name>
</gene>
<feature type="compositionally biased region" description="Basic and acidic residues" evidence="1">
    <location>
        <begin position="314"/>
        <end position="327"/>
    </location>
</feature>
<dbReference type="InterPro" id="IPR052944">
    <property type="entry name" value="Sporulation_related"/>
</dbReference>
<dbReference type="Gene3D" id="2.50.20.10">
    <property type="entry name" value="Lipoprotein localisation LolA/LolB/LppX"/>
    <property type="match status" value="1"/>
</dbReference>
<keyword evidence="3" id="KW-0449">Lipoprotein</keyword>
<evidence type="ECO:0000313" key="3">
    <source>
        <dbReference type="EMBL" id="MFC0563484.1"/>
    </source>
</evidence>
<evidence type="ECO:0000256" key="1">
    <source>
        <dbReference type="SAM" id="MobiDB-lite"/>
    </source>
</evidence>
<dbReference type="PANTHER" id="PTHR37507">
    <property type="entry name" value="SPORULATION PROTEIN YDCC"/>
    <property type="match status" value="1"/>
</dbReference>
<dbReference type="SUPFAM" id="SSF89392">
    <property type="entry name" value="Prokaryotic lipoproteins and lipoprotein localization factors"/>
    <property type="match status" value="1"/>
</dbReference>
<dbReference type="EMBL" id="JBHLUE010000003">
    <property type="protein sequence ID" value="MFC0563484.1"/>
    <property type="molecule type" value="Genomic_DNA"/>
</dbReference>
<name>A0ABV6NS16_9ACTN</name>
<dbReference type="Proteomes" id="UP001589894">
    <property type="component" value="Unassembled WGS sequence"/>
</dbReference>
<feature type="region of interest" description="Disordered" evidence="1">
    <location>
        <begin position="306"/>
        <end position="335"/>
    </location>
</feature>
<accession>A0ABV6NS16</accession>
<organism evidence="3 4">
    <name type="scientific">Plantactinospora siamensis</name>
    <dbReference type="NCBI Taxonomy" id="555372"/>
    <lineage>
        <taxon>Bacteria</taxon>
        <taxon>Bacillati</taxon>
        <taxon>Actinomycetota</taxon>
        <taxon>Actinomycetes</taxon>
        <taxon>Micromonosporales</taxon>
        <taxon>Micromonosporaceae</taxon>
        <taxon>Plantactinospora</taxon>
    </lineage>
</organism>
<proteinExistence type="predicted"/>
<dbReference type="RefSeq" id="WP_377336097.1">
    <property type="nucleotide sequence ID" value="NZ_JBHLUE010000003.1"/>
</dbReference>
<protein>
    <submittedName>
        <fullName evidence="3">Outer membrane lipoprotein carrier protein LolA</fullName>
    </submittedName>
</protein>
<keyword evidence="4" id="KW-1185">Reference proteome</keyword>
<dbReference type="Pfam" id="PF03888">
    <property type="entry name" value="MucB_RseB"/>
    <property type="match status" value="1"/>
</dbReference>
<dbReference type="InterPro" id="IPR029046">
    <property type="entry name" value="LolA/LolB/LppX"/>
</dbReference>
<reference evidence="3 4" key="1">
    <citation type="submission" date="2024-09" db="EMBL/GenBank/DDBJ databases">
        <authorList>
            <person name="Sun Q."/>
            <person name="Mori K."/>
        </authorList>
    </citation>
    <scope>NUCLEOTIDE SEQUENCE [LARGE SCALE GENOMIC DNA]</scope>
    <source>
        <strain evidence="3 4">TBRC 2205</strain>
    </source>
</reference>
<sequence>MSMFSNRPALRWIVPAAATAVVLGGGAAIGTFAASADPALPPRTAAQLLVDLQTARLDGLSGTVVQRADLGLPSLPNLGAGQGEADLATLASGTHTLRVWYAGEERQRVALLGTLGETDMIHNGADVWVWASQRNEAVHRTLSEADRADHESLATGLPSTPQQAAEQALAAVDPTTEVTVGRTARIAGRDAYELVLGPRDKSSLVGQVRVAIDAKQHVPLRLRVFAKSAQQPVFEVAFTQVDFTRPDAQQFVFNPPAGTKVVTKNAAPEAGAAGKPDARAEAAASRARTVGKGWTTVLVARMDGGAKPAAGKDAAGKDAAGKDRAGKDGAGTPGADAGNQLGALLNGLPKVSGDWGSGRLFTSKLVTALLTDDGRVLVGAVTPDRLYEVARTGR</sequence>
<dbReference type="PANTHER" id="PTHR37507:SF2">
    <property type="entry name" value="SPORULATION PROTEIN YDCC"/>
    <property type="match status" value="1"/>
</dbReference>
<feature type="domain" description="MucB/RseB N-terminal" evidence="2">
    <location>
        <begin position="145"/>
        <end position="245"/>
    </location>
</feature>